<reference evidence="5 6" key="1">
    <citation type="submission" date="2015-05" db="EMBL/GenBank/DDBJ databases">
        <title>Photobacterium galathea sp. nov.</title>
        <authorList>
            <person name="Machado H."/>
            <person name="Gram L."/>
        </authorList>
    </citation>
    <scope>NUCLEOTIDE SEQUENCE [LARGE SCALE GENOMIC DNA]</scope>
    <source>
        <strain evidence="5 6">CGMCC 1.12159</strain>
    </source>
</reference>
<dbReference type="HAMAP" id="MF_00674">
    <property type="entry name" value="UPF0251"/>
    <property type="match status" value="1"/>
</dbReference>
<proteinExistence type="inferred from homology"/>
<dbReference type="STRING" id="1195763.ABT56_07920"/>
<dbReference type="Gene3D" id="1.10.10.2690">
    <property type="match status" value="1"/>
</dbReference>
<name>A0A0J1H4V8_9GAMM</name>
<dbReference type="SUPFAM" id="SSF88659">
    <property type="entry name" value="Sigma3 and sigma4 domains of RNA polymerase sigma factors"/>
    <property type="match status" value="1"/>
</dbReference>
<dbReference type="Proteomes" id="UP000036097">
    <property type="component" value="Unassembled WGS sequence"/>
</dbReference>
<dbReference type="InterPro" id="IPR013324">
    <property type="entry name" value="RNA_pol_sigma_r3/r4-like"/>
</dbReference>
<dbReference type="PANTHER" id="PTHR37478:SF2">
    <property type="entry name" value="UPF0251 PROTEIN TK0562"/>
    <property type="match status" value="1"/>
</dbReference>
<dbReference type="InterPro" id="IPR053721">
    <property type="entry name" value="Fimbrial_Adhesin_Reg"/>
</dbReference>
<protein>
    <recommendedName>
        <fullName evidence="4">UPF0251 protein ABT56_07920</fullName>
    </recommendedName>
</protein>
<keyword evidence="2" id="KW-0805">Transcription regulation</keyword>
<organism evidence="5 6">
    <name type="scientific">Photobacterium aquae</name>
    <dbReference type="NCBI Taxonomy" id="1195763"/>
    <lineage>
        <taxon>Bacteria</taxon>
        <taxon>Pseudomonadati</taxon>
        <taxon>Pseudomonadota</taxon>
        <taxon>Gammaproteobacteria</taxon>
        <taxon>Vibrionales</taxon>
        <taxon>Vibrionaceae</taxon>
        <taxon>Photobacterium</taxon>
    </lineage>
</organism>
<keyword evidence="3" id="KW-0804">Transcription</keyword>
<evidence type="ECO:0000256" key="1">
    <source>
        <dbReference type="ARBA" id="ARBA00009350"/>
    </source>
</evidence>
<dbReference type="OrthoDB" id="280278at2"/>
<evidence type="ECO:0000256" key="3">
    <source>
        <dbReference type="ARBA" id="ARBA00023163"/>
    </source>
</evidence>
<accession>A0A0J1H4V8</accession>
<comment type="caution">
    <text evidence="5">The sequence shown here is derived from an EMBL/GenBank/DDBJ whole genome shotgun (WGS) entry which is preliminary data.</text>
</comment>
<dbReference type="RefSeq" id="WP_047878336.1">
    <property type="nucleotide sequence ID" value="NZ_LDOT01000008.1"/>
</dbReference>
<comment type="similarity">
    <text evidence="1 4">Belongs to the UPF0251 family.</text>
</comment>
<dbReference type="InterPro" id="IPR002852">
    <property type="entry name" value="UPF0251"/>
</dbReference>
<dbReference type="PATRIC" id="fig|1195763.3.peg.1685"/>
<keyword evidence="6" id="KW-1185">Reference proteome</keyword>
<evidence type="ECO:0000256" key="2">
    <source>
        <dbReference type="ARBA" id="ARBA00023015"/>
    </source>
</evidence>
<evidence type="ECO:0000313" key="6">
    <source>
        <dbReference type="Proteomes" id="UP000036097"/>
    </source>
</evidence>
<gene>
    <name evidence="5" type="ORF">ABT56_07920</name>
</gene>
<evidence type="ECO:0000256" key="4">
    <source>
        <dbReference type="HAMAP-Rule" id="MF_00674"/>
    </source>
</evidence>
<dbReference type="Pfam" id="PF02001">
    <property type="entry name" value="DUF134"/>
    <property type="match status" value="1"/>
</dbReference>
<dbReference type="AlphaFoldDB" id="A0A0J1H4V8"/>
<dbReference type="PANTHER" id="PTHR37478">
    <property type="match status" value="1"/>
</dbReference>
<dbReference type="EMBL" id="LDOT01000008">
    <property type="protein sequence ID" value="KLV06794.1"/>
    <property type="molecule type" value="Genomic_DNA"/>
</dbReference>
<sequence>MPRPKLQRRISCRPAYSCYKPNGVPMSQLPTLMLAADELEALKLVDRDGHNQLEAARQLGVSRQTLGNIIASARHKVAKALVNGMALELEPVTVTEKETTCR</sequence>
<evidence type="ECO:0000313" key="5">
    <source>
        <dbReference type="EMBL" id="KLV06794.1"/>
    </source>
</evidence>